<dbReference type="Gene3D" id="3.40.970.10">
    <property type="entry name" value="Ribonuclease H1, N-terminal domain"/>
    <property type="match status" value="1"/>
</dbReference>
<dbReference type="InterPro" id="IPR011320">
    <property type="entry name" value="RNase_H1_N"/>
</dbReference>
<dbReference type="InterPro" id="IPR009027">
    <property type="entry name" value="Ribosomal_bL9/RNase_H1_N"/>
</dbReference>
<dbReference type="EMBL" id="OX465080">
    <property type="protein sequence ID" value="CAI9281977.1"/>
    <property type="molecule type" value="Genomic_DNA"/>
</dbReference>
<evidence type="ECO:0000313" key="4">
    <source>
        <dbReference type="Proteomes" id="UP001177003"/>
    </source>
</evidence>
<keyword evidence="4" id="KW-1185">Reference proteome</keyword>
<gene>
    <name evidence="3" type="ORF">LSALG_LOCUS21642</name>
</gene>
<dbReference type="Pfam" id="PF01693">
    <property type="entry name" value="Cauli_VI"/>
    <property type="match status" value="1"/>
</dbReference>
<protein>
    <recommendedName>
        <fullName evidence="2">Ribonuclease H1 N-terminal domain-containing protein</fullName>
    </recommendedName>
</protein>
<evidence type="ECO:0000313" key="3">
    <source>
        <dbReference type="EMBL" id="CAI9281977.1"/>
    </source>
</evidence>
<feature type="region of interest" description="Disordered" evidence="1">
    <location>
        <begin position="35"/>
        <end position="74"/>
    </location>
</feature>
<evidence type="ECO:0000259" key="2">
    <source>
        <dbReference type="Pfam" id="PF01693"/>
    </source>
</evidence>
<proteinExistence type="predicted"/>
<dbReference type="InterPro" id="IPR037056">
    <property type="entry name" value="RNase_H1_N_sf"/>
</dbReference>
<dbReference type="AlphaFoldDB" id="A0AA35YY49"/>
<sequence length="194" mass="21947">MNISPKTYIDMKILISSFEILKANKYAYSAPKEEAAINSTTKQPKEEIQEISSDDSPLHTKKQPITPSPEEYPPLQAEHKNIKKWYVIFNGENKGIYDDWGIANSYILVKNVIHKSYKTKSEAEAAYNEAYKAVIKDNVECSKTVLLTPQKPISNFTPQKPVSIPKSLNQLNAKITFEAILSTKEKEAMKKPTP</sequence>
<feature type="domain" description="Ribonuclease H1 N-terminal" evidence="2">
    <location>
        <begin position="84"/>
        <end position="125"/>
    </location>
</feature>
<organism evidence="3 4">
    <name type="scientific">Lactuca saligna</name>
    <name type="common">Willowleaf lettuce</name>
    <dbReference type="NCBI Taxonomy" id="75948"/>
    <lineage>
        <taxon>Eukaryota</taxon>
        <taxon>Viridiplantae</taxon>
        <taxon>Streptophyta</taxon>
        <taxon>Embryophyta</taxon>
        <taxon>Tracheophyta</taxon>
        <taxon>Spermatophyta</taxon>
        <taxon>Magnoliopsida</taxon>
        <taxon>eudicotyledons</taxon>
        <taxon>Gunneridae</taxon>
        <taxon>Pentapetalae</taxon>
        <taxon>asterids</taxon>
        <taxon>campanulids</taxon>
        <taxon>Asterales</taxon>
        <taxon>Asteraceae</taxon>
        <taxon>Cichorioideae</taxon>
        <taxon>Cichorieae</taxon>
        <taxon>Lactucinae</taxon>
        <taxon>Lactuca</taxon>
    </lineage>
</organism>
<name>A0AA35YY49_LACSI</name>
<evidence type="ECO:0000256" key="1">
    <source>
        <dbReference type="SAM" id="MobiDB-lite"/>
    </source>
</evidence>
<dbReference type="Proteomes" id="UP001177003">
    <property type="component" value="Chromosome 4"/>
</dbReference>
<reference evidence="3" key="1">
    <citation type="submission" date="2023-04" db="EMBL/GenBank/DDBJ databases">
        <authorList>
            <person name="Vijverberg K."/>
            <person name="Xiong W."/>
            <person name="Schranz E."/>
        </authorList>
    </citation>
    <scope>NUCLEOTIDE SEQUENCE</scope>
</reference>
<dbReference type="SUPFAM" id="SSF55658">
    <property type="entry name" value="L9 N-domain-like"/>
    <property type="match status" value="1"/>
</dbReference>
<accession>A0AA35YY49</accession>